<proteinExistence type="predicted"/>
<accession>A0A0H5R9K8</accession>
<sequence length="158" mass="18158">MDSWCRCTFPESAYRGCKVVEVSMDGYRTISHWFKAVGNELPSFSHDDLVLTDQERNEEDSLAQTECIEEFVDSIDEAIAALTTKVCLKTSKVAEMRIESSKFESLQFMCVLRYLEAIKHNPRMKMKSSLEIGKMIFGTGQGCDYRSRKIRLGLYLTR</sequence>
<dbReference type="AlphaFoldDB" id="A0A0H5R9K8"/>
<name>A0A0H5R9K8_9EUKA</name>
<reference evidence="1" key="1">
    <citation type="submission" date="2015-04" db="EMBL/GenBank/DDBJ databases">
        <title>The genome sequence of the plant pathogenic Rhizarian Plasmodiophora brassicae reveals insights in its biotrophic life cycle and the origin of chitin synthesis.</title>
        <authorList>
            <person name="Schwelm A."/>
            <person name="Fogelqvist J."/>
            <person name="Knaust A."/>
            <person name="Julke S."/>
            <person name="Lilja T."/>
            <person name="Dhandapani V."/>
            <person name="Bonilla-Rosso G."/>
            <person name="Karlsson M."/>
            <person name="Shevchenko A."/>
            <person name="Choi S.R."/>
            <person name="Kim H.G."/>
            <person name="Park J.Y."/>
            <person name="Lim Y.P."/>
            <person name="Ludwig-Muller J."/>
            <person name="Dixelius C."/>
        </authorList>
    </citation>
    <scope>NUCLEOTIDE SEQUENCE</scope>
    <source>
        <tissue evidence="1">Potato root galls</tissue>
    </source>
</reference>
<protein>
    <submittedName>
        <fullName evidence="1">Uncharacterized protein</fullName>
    </submittedName>
</protein>
<dbReference type="EMBL" id="HACM01004677">
    <property type="protein sequence ID" value="CRZ05119.1"/>
    <property type="molecule type" value="Transcribed_RNA"/>
</dbReference>
<evidence type="ECO:0000313" key="1">
    <source>
        <dbReference type="EMBL" id="CRZ05119.1"/>
    </source>
</evidence>
<organism evidence="1">
    <name type="scientific">Spongospora subterranea</name>
    <dbReference type="NCBI Taxonomy" id="70186"/>
    <lineage>
        <taxon>Eukaryota</taxon>
        <taxon>Sar</taxon>
        <taxon>Rhizaria</taxon>
        <taxon>Endomyxa</taxon>
        <taxon>Phytomyxea</taxon>
        <taxon>Plasmodiophorida</taxon>
        <taxon>Plasmodiophoridae</taxon>
        <taxon>Spongospora</taxon>
    </lineage>
</organism>